<dbReference type="EMBL" id="MN739486">
    <property type="protein sequence ID" value="QHT07816.1"/>
    <property type="molecule type" value="Genomic_DNA"/>
</dbReference>
<evidence type="ECO:0008006" key="2">
    <source>
        <dbReference type="Google" id="ProtNLM"/>
    </source>
</evidence>
<dbReference type="Pfam" id="PF11735">
    <property type="entry name" value="CAP59_mtransfer"/>
    <property type="match status" value="1"/>
</dbReference>
<dbReference type="AlphaFoldDB" id="A0A6C0CSI9"/>
<proteinExistence type="predicted"/>
<dbReference type="SUPFAM" id="SSF53448">
    <property type="entry name" value="Nucleotide-diphospho-sugar transferases"/>
    <property type="match status" value="1"/>
</dbReference>
<accession>A0A6C0CSI9</accession>
<dbReference type="InterPro" id="IPR029044">
    <property type="entry name" value="Nucleotide-diphossugar_trans"/>
</dbReference>
<dbReference type="Gene3D" id="3.90.550.10">
    <property type="entry name" value="Spore Coat Polysaccharide Biosynthesis Protein SpsA, Chain A"/>
    <property type="match status" value="1"/>
</dbReference>
<name>A0A6C0CSI9_9ZZZZ</name>
<dbReference type="InterPro" id="IPR021047">
    <property type="entry name" value="Mannosyltransferase_CMT1"/>
</dbReference>
<protein>
    <recommendedName>
        <fullName evidence="2">Nucleotide-diphospho-sugar transferase domain-containing protein</fullName>
    </recommendedName>
</protein>
<organism evidence="1">
    <name type="scientific">viral metagenome</name>
    <dbReference type="NCBI Taxonomy" id="1070528"/>
    <lineage>
        <taxon>unclassified sequences</taxon>
        <taxon>metagenomes</taxon>
        <taxon>organismal metagenomes</taxon>
    </lineage>
</organism>
<sequence>MSALYDGNRKINTIHILGMYRQNEAYLSFLFKRFHEWEVYYQDVTFIYYFIENNSKDNTRELLTKFIKDRPKSKLVLYNLKKDYENVGDGTNFNRISTLTKLRNLLIDKITPLPKNEWALFIDSNIYFQDDILSSMFDQVKPTDENIGMMSAYSQQLFLPKLHSPNLTKPAILSHYYDTYSVVDTNNISFFPKCPFEKCKVCTRKAQNTDKTMTTPRIKKDQPVAEVNSCFGGFVLIKTDVLNHPQIRWSTMCLNLDEDKSTCEHWAFCDRLRNIMKLKIVVLQNVDAIYRTI</sequence>
<reference evidence="1" key="1">
    <citation type="journal article" date="2020" name="Nature">
        <title>Giant virus diversity and host interactions through global metagenomics.</title>
        <authorList>
            <person name="Schulz F."/>
            <person name="Roux S."/>
            <person name="Paez-Espino D."/>
            <person name="Jungbluth S."/>
            <person name="Walsh D.A."/>
            <person name="Denef V.J."/>
            <person name="McMahon K.D."/>
            <person name="Konstantinidis K.T."/>
            <person name="Eloe-Fadrosh E.A."/>
            <person name="Kyrpides N.C."/>
            <person name="Woyke T."/>
        </authorList>
    </citation>
    <scope>NUCLEOTIDE SEQUENCE</scope>
    <source>
        <strain evidence="1">GVMAG-M-3300021964-36</strain>
    </source>
</reference>
<evidence type="ECO:0000313" key="1">
    <source>
        <dbReference type="EMBL" id="QHT07816.1"/>
    </source>
</evidence>